<dbReference type="Gene3D" id="3.30.420.10">
    <property type="entry name" value="Ribonuclease H-like superfamily/Ribonuclease H"/>
    <property type="match status" value="1"/>
</dbReference>
<dbReference type="GO" id="GO:0003697">
    <property type="term" value="F:single-stranded DNA binding"/>
    <property type="evidence" value="ECO:0007669"/>
    <property type="project" value="TreeGrafter"/>
</dbReference>
<proteinExistence type="predicted"/>
<dbReference type="GO" id="GO:0044547">
    <property type="term" value="F:DNA topoisomerase binding"/>
    <property type="evidence" value="ECO:0007669"/>
    <property type="project" value="TreeGrafter"/>
</dbReference>
<dbReference type="InterPro" id="IPR052709">
    <property type="entry name" value="Transposase-MT_Hybrid"/>
</dbReference>
<accession>A0A8X6S1Z8</accession>
<dbReference type="PANTHER" id="PTHR46060:SF2">
    <property type="entry name" value="HISTONE-LYSINE N-METHYLTRANSFERASE SETMAR"/>
    <property type="match status" value="1"/>
</dbReference>
<dbReference type="GO" id="GO:0006303">
    <property type="term" value="P:double-strand break repair via nonhomologous end joining"/>
    <property type="evidence" value="ECO:0007669"/>
    <property type="project" value="TreeGrafter"/>
</dbReference>
<dbReference type="InterPro" id="IPR001888">
    <property type="entry name" value="Transposase_1"/>
</dbReference>
<dbReference type="GO" id="GO:0046975">
    <property type="term" value="F:histone H3K36 methyltransferase activity"/>
    <property type="evidence" value="ECO:0007669"/>
    <property type="project" value="TreeGrafter"/>
</dbReference>
<dbReference type="GO" id="GO:0000793">
    <property type="term" value="C:condensed chromosome"/>
    <property type="evidence" value="ECO:0007669"/>
    <property type="project" value="TreeGrafter"/>
</dbReference>
<dbReference type="AlphaFoldDB" id="A0A8X6S1Z8"/>
<evidence type="ECO:0000313" key="1">
    <source>
        <dbReference type="EMBL" id="GFY03010.1"/>
    </source>
</evidence>
<dbReference type="GO" id="GO:0000014">
    <property type="term" value="F:single-stranded DNA endodeoxyribonuclease activity"/>
    <property type="evidence" value="ECO:0007669"/>
    <property type="project" value="TreeGrafter"/>
</dbReference>
<dbReference type="GO" id="GO:0044774">
    <property type="term" value="P:mitotic DNA integrity checkpoint signaling"/>
    <property type="evidence" value="ECO:0007669"/>
    <property type="project" value="TreeGrafter"/>
</dbReference>
<keyword evidence="2" id="KW-1185">Reference proteome</keyword>
<dbReference type="GO" id="GO:0031297">
    <property type="term" value="P:replication fork processing"/>
    <property type="evidence" value="ECO:0007669"/>
    <property type="project" value="TreeGrafter"/>
</dbReference>
<dbReference type="GO" id="GO:0015074">
    <property type="term" value="P:DNA integration"/>
    <property type="evidence" value="ECO:0007669"/>
    <property type="project" value="TreeGrafter"/>
</dbReference>
<comment type="caution">
    <text evidence="1">The sequence shown here is derived from an EMBL/GenBank/DDBJ whole genome shotgun (WGS) entry which is preliminary data.</text>
</comment>
<sequence>MMDQISICEAFAKLHEIDPFLKRMVTGDEKWVTYNNIVRKQSWSKSGQAAQTVAKPGLTARKVLLCIWWDWKGIICYELLPYRQILNSDLYRQQLNHLKLAINQKRPESTNGRDIVFYQDNARPHTSVVTRQKLWEFGWYVLMHPPYSTDLAPSDYHLFLALQNFLSEKKLRSRRLRKSITRVYRQEGPILLIREAL</sequence>
<protein>
    <submittedName>
        <fullName evidence="1">Mariner Mos1 transposase</fullName>
    </submittedName>
</protein>
<gene>
    <name evidence="1" type="primary">mariner T</name>
    <name evidence="1" type="ORF">TNCV_980151</name>
</gene>
<dbReference type="GO" id="GO:0035861">
    <property type="term" value="C:site of double-strand break"/>
    <property type="evidence" value="ECO:0007669"/>
    <property type="project" value="TreeGrafter"/>
</dbReference>
<dbReference type="EMBL" id="BMAU01021234">
    <property type="protein sequence ID" value="GFY03010.1"/>
    <property type="molecule type" value="Genomic_DNA"/>
</dbReference>
<organism evidence="1 2">
    <name type="scientific">Trichonephila clavipes</name>
    <name type="common">Golden silk orbweaver</name>
    <name type="synonym">Nephila clavipes</name>
    <dbReference type="NCBI Taxonomy" id="2585209"/>
    <lineage>
        <taxon>Eukaryota</taxon>
        <taxon>Metazoa</taxon>
        <taxon>Ecdysozoa</taxon>
        <taxon>Arthropoda</taxon>
        <taxon>Chelicerata</taxon>
        <taxon>Arachnida</taxon>
        <taxon>Araneae</taxon>
        <taxon>Araneomorphae</taxon>
        <taxon>Entelegynae</taxon>
        <taxon>Araneoidea</taxon>
        <taxon>Nephilidae</taxon>
        <taxon>Trichonephila</taxon>
    </lineage>
</organism>
<reference evidence="1" key="1">
    <citation type="submission" date="2020-08" db="EMBL/GenBank/DDBJ databases">
        <title>Multicomponent nature underlies the extraordinary mechanical properties of spider dragline silk.</title>
        <authorList>
            <person name="Kono N."/>
            <person name="Nakamura H."/>
            <person name="Mori M."/>
            <person name="Yoshida Y."/>
            <person name="Ohtoshi R."/>
            <person name="Malay A.D."/>
            <person name="Moran D.A.P."/>
            <person name="Tomita M."/>
            <person name="Numata K."/>
            <person name="Arakawa K."/>
        </authorList>
    </citation>
    <scope>NUCLEOTIDE SEQUENCE</scope>
</reference>
<dbReference type="GO" id="GO:0003690">
    <property type="term" value="F:double-stranded DNA binding"/>
    <property type="evidence" value="ECO:0007669"/>
    <property type="project" value="TreeGrafter"/>
</dbReference>
<dbReference type="GO" id="GO:0005634">
    <property type="term" value="C:nucleus"/>
    <property type="evidence" value="ECO:0007669"/>
    <property type="project" value="TreeGrafter"/>
</dbReference>
<dbReference type="PANTHER" id="PTHR46060">
    <property type="entry name" value="MARINER MOS1 TRANSPOSASE-LIKE PROTEIN"/>
    <property type="match status" value="1"/>
</dbReference>
<evidence type="ECO:0000313" key="2">
    <source>
        <dbReference type="Proteomes" id="UP000887159"/>
    </source>
</evidence>
<dbReference type="InterPro" id="IPR036397">
    <property type="entry name" value="RNaseH_sf"/>
</dbReference>
<dbReference type="Pfam" id="PF01359">
    <property type="entry name" value="Transposase_1"/>
    <property type="match status" value="1"/>
</dbReference>
<dbReference type="GO" id="GO:0042800">
    <property type="term" value="F:histone H3K4 methyltransferase activity"/>
    <property type="evidence" value="ECO:0007669"/>
    <property type="project" value="TreeGrafter"/>
</dbReference>
<dbReference type="Proteomes" id="UP000887159">
    <property type="component" value="Unassembled WGS sequence"/>
</dbReference>
<name>A0A8X6S1Z8_TRICX</name>
<dbReference type="GO" id="GO:0000729">
    <property type="term" value="P:DNA double-strand break processing"/>
    <property type="evidence" value="ECO:0007669"/>
    <property type="project" value="TreeGrafter"/>
</dbReference>